<evidence type="ECO:0000256" key="5">
    <source>
        <dbReference type="ARBA" id="ARBA00023315"/>
    </source>
</evidence>
<dbReference type="AlphaFoldDB" id="A0A970BA06"/>
<gene>
    <name evidence="7" type="ORF">G7Y82_11250</name>
</gene>
<evidence type="ECO:0000259" key="6">
    <source>
        <dbReference type="SMART" id="SM00563"/>
    </source>
</evidence>
<dbReference type="PANTHER" id="PTHR10434">
    <property type="entry name" value="1-ACYL-SN-GLYCEROL-3-PHOSPHATE ACYLTRANSFERASE"/>
    <property type="match status" value="1"/>
</dbReference>
<evidence type="ECO:0000256" key="4">
    <source>
        <dbReference type="ARBA" id="ARBA00023098"/>
    </source>
</evidence>
<dbReference type="SMART" id="SM00563">
    <property type="entry name" value="PlsC"/>
    <property type="match status" value="1"/>
</dbReference>
<dbReference type="GO" id="GO:0006654">
    <property type="term" value="P:phosphatidic acid biosynthetic process"/>
    <property type="evidence" value="ECO:0007669"/>
    <property type="project" value="TreeGrafter"/>
</dbReference>
<feature type="domain" description="Phospholipid/glycerol acyltransferase" evidence="6">
    <location>
        <begin position="67"/>
        <end position="178"/>
    </location>
</feature>
<organism evidence="7 8">
    <name type="scientific">Solimonas marina</name>
    <dbReference type="NCBI Taxonomy" id="2714601"/>
    <lineage>
        <taxon>Bacteria</taxon>
        <taxon>Pseudomonadati</taxon>
        <taxon>Pseudomonadota</taxon>
        <taxon>Gammaproteobacteria</taxon>
        <taxon>Nevskiales</taxon>
        <taxon>Nevskiaceae</taxon>
        <taxon>Solimonas</taxon>
    </lineage>
</organism>
<dbReference type="EMBL" id="JAAVXB010000005">
    <property type="protein sequence ID" value="NKF22896.1"/>
    <property type="molecule type" value="Genomic_DNA"/>
</dbReference>
<evidence type="ECO:0000313" key="8">
    <source>
        <dbReference type="Proteomes" id="UP000653472"/>
    </source>
</evidence>
<dbReference type="InterPro" id="IPR002123">
    <property type="entry name" value="Plipid/glycerol_acylTrfase"/>
</dbReference>
<comment type="caution">
    <text evidence="7">The sequence shown here is derived from an EMBL/GenBank/DDBJ whole genome shotgun (WGS) entry which is preliminary data.</text>
</comment>
<proteinExistence type="predicted"/>
<dbReference type="GO" id="GO:0003841">
    <property type="term" value="F:1-acylglycerol-3-phosphate O-acyltransferase activity"/>
    <property type="evidence" value="ECO:0007669"/>
    <property type="project" value="TreeGrafter"/>
</dbReference>
<evidence type="ECO:0000256" key="1">
    <source>
        <dbReference type="ARBA" id="ARBA00005189"/>
    </source>
</evidence>
<comment type="pathway">
    <text evidence="1">Lipid metabolism.</text>
</comment>
<keyword evidence="5 7" id="KW-0012">Acyltransferase</keyword>
<dbReference type="Proteomes" id="UP000653472">
    <property type="component" value="Unassembled WGS sequence"/>
</dbReference>
<keyword evidence="4" id="KW-0443">Lipid metabolism</keyword>
<dbReference type="PANTHER" id="PTHR10434:SF64">
    <property type="entry name" value="1-ACYL-SN-GLYCEROL-3-PHOSPHATE ACYLTRANSFERASE-RELATED"/>
    <property type="match status" value="1"/>
</dbReference>
<dbReference type="SUPFAM" id="SSF69593">
    <property type="entry name" value="Glycerol-3-phosphate (1)-acyltransferase"/>
    <property type="match status" value="1"/>
</dbReference>
<name>A0A970BA06_9GAMM</name>
<dbReference type="RefSeq" id="WP_168148213.1">
    <property type="nucleotide sequence ID" value="NZ_JAAVXB010000005.1"/>
</dbReference>
<evidence type="ECO:0000313" key="7">
    <source>
        <dbReference type="EMBL" id="NKF22896.1"/>
    </source>
</evidence>
<evidence type="ECO:0000256" key="3">
    <source>
        <dbReference type="ARBA" id="ARBA00022679"/>
    </source>
</evidence>
<evidence type="ECO:0000256" key="2">
    <source>
        <dbReference type="ARBA" id="ARBA00022516"/>
    </source>
</evidence>
<keyword evidence="2" id="KW-0444">Lipid biosynthesis</keyword>
<protein>
    <submittedName>
        <fullName evidence="7">1-acyl-sn-glycerol-3-phosphate acyltransferase</fullName>
    </submittedName>
</protein>
<keyword evidence="3" id="KW-0808">Transferase</keyword>
<dbReference type="CDD" id="cd07989">
    <property type="entry name" value="LPLAT_AGPAT-like"/>
    <property type="match status" value="1"/>
</dbReference>
<sequence>MSLLRTIWRTALLLALIVLGLLMAVLVTADLSERLDCARMAGWWHRRLLAVLGIRVQRHGTPVDGAHLSIANHISWLDIPVMNACEPVRFVAKSEIRNWPLAGWLATAAGSFYLRRGRGDASRVVDRLTTYLRNGGSVALFPEGTTTTGRQVQRFHARMFAPAIDARCVVQPIALRYLPVADGRDVAPFVGDDDLFRHLLRVLREPRIDVELTYCAPLEALGRERTELAAAAQAAIEDALGLPPDLRSAGVPLAAAA</sequence>
<keyword evidence="8" id="KW-1185">Reference proteome</keyword>
<reference evidence="7" key="1">
    <citation type="submission" date="2020-03" db="EMBL/GenBank/DDBJ databases">
        <title>Solimonas marina sp. nov., isolated from deep seawater of the Pacific Ocean.</title>
        <authorList>
            <person name="Liu X."/>
            <person name="Lai Q."/>
            <person name="Sun F."/>
            <person name="Gai Y."/>
            <person name="Li G."/>
            <person name="Shao Z."/>
        </authorList>
    </citation>
    <scope>NUCLEOTIDE SEQUENCE</scope>
    <source>
        <strain evidence="7">C16B3</strain>
    </source>
</reference>
<accession>A0A970BA06</accession>
<dbReference type="Pfam" id="PF01553">
    <property type="entry name" value="Acyltransferase"/>
    <property type="match status" value="1"/>
</dbReference>